<feature type="chain" id="PRO_5008901592" evidence="1">
    <location>
        <begin position="31"/>
        <end position="196"/>
    </location>
</feature>
<dbReference type="SUPFAM" id="SSF50814">
    <property type="entry name" value="Lipocalins"/>
    <property type="match status" value="1"/>
</dbReference>
<name>A0A1D2AIP3_ORNBR</name>
<keyword evidence="1" id="KW-0732">Signal</keyword>
<dbReference type="InterPro" id="IPR002970">
    <property type="entry name" value="Tick_his-bd"/>
</dbReference>
<protein>
    <submittedName>
        <fullName evidence="2">NADH dehydrogenase subunit 1</fullName>
    </submittedName>
</protein>
<accession>A0A1D2AIP3</accession>
<dbReference type="InterPro" id="IPR012674">
    <property type="entry name" value="Calycin"/>
</dbReference>
<reference evidence="2" key="1">
    <citation type="submission" date="2016-07" db="EMBL/GenBank/DDBJ databases">
        <title>Salivary Glands transcriptome analysis on engorged females of Ornithodoros brasiliensis (Acari:Argasidae).</title>
        <authorList>
            <person name="Simons S.M."/>
            <person name="Carvalho E."/>
            <person name="Junqueira-de-Azevedo I."/>
            <person name="Ho P.L."/>
            <person name="Giovanni D."/>
            <person name="Mendonca R."/>
            <person name="Onofrio V."/>
            <person name="Landulfo G."/>
            <person name="Ramirez D."/>
            <person name="Barros-Battesti D."/>
        </authorList>
    </citation>
    <scope>NUCLEOTIDE SEQUENCE</scope>
    <source>
        <strain evidence="2">Female</strain>
        <tissue evidence="2">Salivary gland</tissue>
    </source>
</reference>
<sequence>SHCLHSIWTASLFLLRSAFFALSSVNKVTAADNDIWKFLGRSDKFYMVKRTYAQQGNKCVYMKTQNKDDGKHTLSAVMGYRDPATGQMVSPSTYTVTVTQGPGSSTYNMMTVQTSSSSPGFQYELVHTDGGNCNILKPIFRYKQHGKSIRSILNIKNLIPTQTHFLLSQKVHDLSQQDKKLFKQQINLTYPKLTNN</sequence>
<feature type="non-terminal residue" evidence="2">
    <location>
        <position position="1"/>
    </location>
</feature>
<dbReference type="GO" id="GO:0043176">
    <property type="term" value="F:amine binding"/>
    <property type="evidence" value="ECO:0007669"/>
    <property type="project" value="InterPro"/>
</dbReference>
<evidence type="ECO:0000313" key="2">
    <source>
        <dbReference type="EMBL" id="JAT79069.1"/>
    </source>
</evidence>
<feature type="signal peptide" evidence="1">
    <location>
        <begin position="1"/>
        <end position="30"/>
    </location>
</feature>
<dbReference type="EMBL" id="GETE01000510">
    <property type="protein sequence ID" value="JAT79069.1"/>
    <property type="molecule type" value="Transcribed_RNA"/>
</dbReference>
<evidence type="ECO:0000256" key="1">
    <source>
        <dbReference type="SAM" id="SignalP"/>
    </source>
</evidence>
<dbReference type="AlphaFoldDB" id="A0A1D2AIP3"/>
<organism evidence="2">
    <name type="scientific">Ornithodoros brasiliensis</name>
    <name type="common">Mouro tick</name>
    <dbReference type="NCBI Taxonomy" id="888526"/>
    <lineage>
        <taxon>Eukaryota</taxon>
        <taxon>Metazoa</taxon>
        <taxon>Ecdysozoa</taxon>
        <taxon>Arthropoda</taxon>
        <taxon>Chelicerata</taxon>
        <taxon>Arachnida</taxon>
        <taxon>Acari</taxon>
        <taxon>Parasitiformes</taxon>
        <taxon>Ixodida</taxon>
        <taxon>Ixodoidea</taxon>
        <taxon>Argasidae</taxon>
        <taxon>Ornithodorinae</taxon>
        <taxon>Ornithodoros</taxon>
    </lineage>
</organism>
<dbReference type="GO" id="GO:0030682">
    <property type="term" value="P:symbiont-mediated perturbation of host defenses"/>
    <property type="evidence" value="ECO:0007669"/>
    <property type="project" value="InterPro"/>
</dbReference>
<proteinExistence type="predicted"/>
<dbReference type="Pfam" id="PF02098">
    <property type="entry name" value="His_binding"/>
    <property type="match status" value="1"/>
</dbReference>
<dbReference type="Gene3D" id="2.40.128.20">
    <property type="match status" value="1"/>
</dbReference>